<evidence type="ECO:0008006" key="3">
    <source>
        <dbReference type="Google" id="ProtNLM"/>
    </source>
</evidence>
<evidence type="ECO:0000313" key="2">
    <source>
        <dbReference type="Proteomes" id="UP000649573"/>
    </source>
</evidence>
<dbReference type="Proteomes" id="UP000649573">
    <property type="component" value="Unassembled WGS sequence"/>
</dbReference>
<reference evidence="2" key="1">
    <citation type="journal article" date="2019" name="Int. J. Syst. Evol. Microbiol.">
        <title>The Global Catalogue of Microorganisms (GCM) 10K type strain sequencing project: providing services to taxonomists for standard genome sequencing and annotation.</title>
        <authorList>
            <consortium name="The Broad Institute Genomics Platform"/>
            <consortium name="The Broad Institute Genome Sequencing Center for Infectious Disease"/>
            <person name="Wu L."/>
            <person name="Ma J."/>
        </authorList>
    </citation>
    <scope>NUCLEOTIDE SEQUENCE [LARGE SCALE GENOMIC DNA]</scope>
    <source>
        <strain evidence="2">JCM 3296</strain>
    </source>
</reference>
<accession>A0ABQ2UN49</accession>
<name>A0ABQ2UN49_9PSEU</name>
<evidence type="ECO:0000313" key="1">
    <source>
        <dbReference type="EMBL" id="GGU45911.1"/>
    </source>
</evidence>
<comment type="caution">
    <text evidence="1">The sequence shown here is derived from an EMBL/GenBank/DDBJ whole genome shotgun (WGS) entry which is preliminary data.</text>
</comment>
<keyword evidence="2" id="KW-1185">Reference proteome</keyword>
<gene>
    <name evidence="1" type="ORF">GCM10010178_43020</name>
</gene>
<organism evidence="1 2">
    <name type="scientific">Lentzea flava</name>
    <dbReference type="NCBI Taxonomy" id="103732"/>
    <lineage>
        <taxon>Bacteria</taxon>
        <taxon>Bacillati</taxon>
        <taxon>Actinomycetota</taxon>
        <taxon>Actinomycetes</taxon>
        <taxon>Pseudonocardiales</taxon>
        <taxon>Pseudonocardiaceae</taxon>
        <taxon>Lentzea</taxon>
    </lineage>
</organism>
<protein>
    <recommendedName>
        <fullName evidence="3">Head-to-tail stopper</fullName>
    </recommendedName>
</protein>
<sequence>MAGLSLLDRGRDTVVVYQEIVTTDRDGNTITKAGTTGVTTRATIQLLAQSGTSARRSEQDNEGFETESGYRMRLPRSFPFILGAQARVRWRGAWWSVIGDARIYNGSPATAHVEYVIRRT</sequence>
<dbReference type="EMBL" id="BMRE01000018">
    <property type="protein sequence ID" value="GGU45911.1"/>
    <property type="molecule type" value="Genomic_DNA"/>
</dbReference>
<proteinExistence type="predicted"/>